<keyword evidence="3" id="KW-1133">Transmembrane helix</keyword>
<evidence type="ECO:0000256" key="2">
    <source>
        <dbReference type="ARBA" id="ARBA00022512"/>
    </source>
</evidence>
<evidence type="ECO:0000256" key="1">
    <source>
        <dbReference type="ARBA" id="ARBA00004191"/>
    </source>
</evidence>
<name>A0A6N2N607_SALVM</name>
<accession>A0A6N2N607</accession>
<dbReference type="SUPFAM" id="SSF51126">
    <property type="entry name" value="Pectin lyase-like"/>
    <property type="match status" value="1"/>
</dbReference>
<keyword evidence="3" id="KW-0472">Membrane</keyword>
<proteinExistence type="predicted"/>
<keyword evidence="3" id="KW-0812">Transmembrane</keyword>
<dbReference type="AlphaFoldDB" id="A0A6N2N607"/>
<keyword evidence="2" id="KW-0134">Cell wall</keyword>
<dbReference type="Gene3D" id="2.160.20.10">
    <property type="entry name" value="Single-stranded right-handed beta-helix, Pectin lyase-like"/>
    <property type="match status" value="1"/>
</dbReference>
<sequence>MATSLPYSHVDSDLRVLAAQAEGSVAEPSVASMGPLLCLDSSGHYSAWSHLNVSSYKTIDGWAQKIKLTGKGLRLKECDMQSRIKPKSKNIWIDCCSLCDYDDGLIDITRESTDSKLFLGVTLRSMIKRCSLDLILPICIRITNHYCFFDEHQKLGVYAVYASVKSQVITLLLFAICCVTIFWYYLLKYM</sequence>
<comment type="subcellular location">
    <subcellularLocation>
        <location evidence="1">Secreted</location>
        <location evidence="1">Cell wall</location>
    </subcellularLocation>
</comment>
<evidence type="ECO:0000313" key="4">
    <source>
        <dbReference type="EMBL" id="VFU56411.1"/>
    </source>
</evidence>
<dbReference type="InterPro" id="IPR012334">
    <property type="entry name" value="Pectin_lyas_fold"/>
</dbReference>
<protein>
    <submittedName>
        <fullName evidence="4">Uncharacterized protein</fullName>
    </submittedName>
</protein>
<keyword evidence="2" id="KW-0964">Secreted</keyword>
<evidence type="ECO:0000256" key="3">
    <source>
        <dbReference type="SAM" id="Phobius"/>
    </source>
</evidence>
<feature type="transmembrane region" description="Helical" evidence="3">
    <location>
        <begin position="168"/>
        <end position="187"/>
    </location>
</feature>
<dbReference type="InterPro" id="IPR011050">
    <property type="entry name" value="Pectin_lyase_fold/virulence"/>
</dbReference>
<organism evidence="4">
    <name type="scientific">Salix viminalis</name>
    <name type="common">Common osier</name>
    <name type="synonym">Basket willow</name>
    <dbReference type="NCBI Taxonomy" id="40686"/>
    <lineage>
        <taxon>Eukaryota</taxon>
        <taxon>Viridiplantae</taxon>
        <taxon>Streptophyta</taxon>
        <taxon>Embryophyta</taxon>
        <taxon>Tracheophyta</taxon>
        <taxon>Spermatophyta</taxon>
        <taxon>Magnoliopsida</taxon>
        <taxon>eudicotyledons</taxon>
        <taxon>Gunneridae</taxon>
        <taxon>Pentapetalae</taxon>
        <taxon>rosids</taxon>
        <taxon>fabids</taxon>
        <taxon>Malpighiales</taxon>
        <taxon>Salicaceae</taxon>
        <taxon>Saliceae</taxon>
        <taxon>Salix</taxon>
    </lineage>
</organism>
<dbReference type="EMBL" id="CAADRP010001929">
    <property type="protein sequence ID" value="VFU56411.1"/>
    <property type="molecule type" value="Genomic_DNA"/>
</dbReference>
<reference evidence="4" key="1">
    <citation type="submission" date="2019-03" db="EMBL/GenBank/DDBJ databases">
        <authorList>
            <person name="Mank J."/>
            <person name="Almeida P."/>
        </authorList>
    </citation>
    <scope>NUCLEOTIDE SEQUENCE</scope>
    <source>
        <strain evidence="4">78183</strain>
    </source>
</reference>
<gene>
    <name evidence="4" type="ORF">SVIM_LOCUS404562</name>
</gene>